<dbReference type="Proteomes" id="UP000198867">
    <property type="component" value="Unassembled WGS sequence"/>
</dbReference>
<organism evidence="2 3">
    <name type="scientific">Mycetocola miduiensis</name>
    <dbReference type="NCBI Taxonomy" id="995034"/>
    <lineage>
        <taxon>Bacteria</taxon>
        <taxon>Bacillati</taxon>
        <taxon>Actinomycetota</taxon>
        <taxon>Actinomycetes</taxon>
        <taxon>Micrococcales</taxon>
        <taxon>Microbacteriaceae</taxon>
        <taxon>Mycetocola</taxon>
    </lineage>
</organism>
<keyword evidence="1" id="KW-0472">Membrane</keyword>
<feature type="transmembrane region" description="Helical" evidence="1">
    <location>
        <begin position="64"/>
        <end position="85"/>
    </location>
</feature>
<dbReference type="EMBL" id="FOVM01000004">
    <property type="protein sequence ID" value="SFN65851.1"/>
    <property type="molecule type" value="Genomic_DNA"/>
</dbReference>
<accession>A0A1I5ATU8</accession>
<keyword evidence="1" id="KW-1133">Transmembrane helix</keyword>
<keyword evidence="3" id="KW-1185">Reference proteome</keyword>
<evidence type="ECO:0000313" key="2">
    <source>
        <dbReference type="EMBL" id="SFN65851.1"/>
    </source>
</evidence>
<keyword evidence="1" id="KW-0812">Transmembrane</keyword>
<evidence type="ECO:0000256" key="1">
    <source>
        <dbReference type="SAM" id="Phobius"/>
    </source>
</evidence>
<dbReference type="AlphaFoldDB" id="A0A1I5ATU8"/>
<name>A0A1I5ATU8_9MICO</name>
<evidence type="ECO:0000313" key="3">
    <source>
        <dbReference type="Proteomes" id="UP000198867"/>
    </source>
</evidence>
<feature type="transmembrane region" description="Helical" evidence="1">
    <location>
        <begin position="29"/>
        <end position="52"/>
    </location>
</feature>
<sequence length="101" mass="10720">MLTAVFPIVMLTVAVERRSIDLKIRRLRWFRFLSVAALVSSFVGLGLVLLGVEHSGLGALWGSVAWLCAGASVGVLTATLIAVLATAEVEEDREEAPLGAN</sequence>
<dbReference type="STRING" id="995034.SAMN05216219_1537"/>
<protein>
    <submittedName>
        <fullName evidence="2">Uncharacterized protein</fullName>
    </submittedName>
</protein>
<proteinExistence type="predicted"/>
<reference evidence="3" key="1">
    <citation type="submission" date="2016-10" db="EMBL/GenBank/DDBJ databases">
        <authorList>
            <person name="Varghese N."/>
            <person name="Submissions S."/>
        </authorList>
    </citation>
    <scope>NUCLEOTIDE SEQUENCE [LARGE SCALE GENOMIC DNA]</scope>
    <source>
        <strain evidence="3">CGMCC 1.11101</strain>
    </source>
</reference>
<gene>
    <name evidence="2" type="ORF">SAMN05216219_1537</name>
</gene>